<keyword evidence="2" id="KW-1185">Reference proteome</keyword>
<dbReference type="AlphaFoldDB" id="Q72EA0"/>
<dbReference type="PaxDb" id="882-DVU_0678"/>
<reference evidence="1 2" key="1">
    <citation type="journal article" date="2004" name="Nat. Biotechnol.">
        <title>The genome sequence of the anaerobic, sulfate-reducing bacterium Desulfovibrio vulgaris Hildenborough.</title>
        <authorList>
            <person name="Heidelberg J.F."/>
            <person name="Seshadri R."/>
            <person name="Haveman S.A."/>
            <person name="Hemme C.L."/>
            <person name="Paulsen I.T."/>
            <person name="Kolonay J.F."/>
            <person name="Eisen J.A."/>
            <person name="Ward N."/>
            <person name="Methe B."/>
            <person name="Brinkac L.M."/>
            <person name="Daugherty S.C."/>
            <person name="Deboy R.T."/>
            <person name="Dodson R.J."/>
            <person name="Durkin A.S."/>
            <person name="Madupu R."/>
            <person name="Nelson W.C."/>
            <person name="Sullivan S.A."/>
            <person name="Fouts D."/>
            <person name="Haft D.H."/>
            <person name="Selengut J."/>
            <person name="Peterson J.D."/>
            <person name="Davidsen T.M."/>
            <person name="Zafar N."/>
            <person name="Zhou L."/>
            <person name="Radune D."/>
            <person name="Dimitrov G."/>
            <person name="Hance M."/>
            <person name="Tran K."/>
            <person name="Khouri H."/>
            <person name="Gill J."/>
            <person name="Utterback T.R."/>
            <person name="Feldblyum T.V."/>
            <person name="Wall J.D."/>
            <person name="Voordouw G."/>
            <person name="Fraser C.M."/>
        </authorList>
    </citation>
    <scope>NUCLEOTIDE SEQUENCE [LARGE SCALE GENOMIC DNA]</scope>
    <source>
        <strain evidence="2">ATCC 29579 / DSM 644 / NCIMB 8303 / VKM B-1760 / Hildenborough</strain>
    </source>
</reference>
<gene>
    <name evidence="1" type="ordered locus">DVU_0678</name>
</gene>
<dbReference type="HOGENOM" id="CLU_3373430_0_0_7"/>
<sequence>MEPGWSGGMTIKNRLLHYCIANGVPCSWWGQMGF</sequence>
<accession>Q72EA0</accession>
<organism evidence="1 2">
    <name type="scientific">Nitratidesulfovibrio vulgaris (strain ATCC 29579 / DSM 644 / CCUG 34227 / NCIMB 8303 / VKM B-1760 / Hildenborough)</name>
    <name type="common">Desulfovibrio vulgaris</name>
    <dbReference type="NCBI Taxonomy" id="882"/>
    <lineage>
        <taxon>Bacteria</taxon>
        <taxon>Pseudomonadati</taxon>
        <taxon>Thermodesulfobacteriota</taxon>
        <taxon>Desulfovibrionia</taxon>
        <taxon>Desulfovibrionales</taxon>
        <taxon>Desulfovibrionaceae</taxon>
        <taxon>Nitratidesulfovibrio</taxon>
    </lineage>
</organism>
<evidence type="ECO:0000313" key="1">
    <source>
        <dbReference type="EMBL" id="AAS95159.1"/>
    </source>
</evidence>
<dbReference type="KEGG" id="dvu:DVU_0678"/>
<name>Q72EA0_NITV2</name>
<dbReference type="Proteomes" id="UP000002194">
    <property type="component" value="Chromosome"/>
</dbReference>
<proteinExistence type="predicted"/>
<evidence type="ECO:0000313" key="2">
    <source>
        <dbReference type="Proteomes" id="UP000002194"/>
    </source>
</evidence>
<dbReference type="EMBL" id="AE017285">
    <property type="protein sequence ID" value="AAS95159.1"/>
    <property type="molecule type" value="Genomic_DNA"/>
</dbReference>
<protein>
    <submittedName>
        <fullName evidence="1">Uncharacterized protein</fullName>
    </submittedName>
</protein>
<dbReference type="EnsemblBacteria" id="AAS95159">
    <property type="protein sequence ID" value="AAS95159"/>
    <property type="gene ID" value="DVU_0678"/>
</dbReference>